<evidence type="ECO:0000313" key="1">
    <source>
        <dbReference type="EMBL" id="MFC5463384.1"/>
    </source>
</evidence>
<gene>
    <name evidence="1" type="ORF">ACFPM4_01310</name>
</gene>
<protein>
    <recommendedName>
        <fullName evidence="3">Spore coat protein</fullName>
    </recommendedName>
</protein>
<keyword evidence="2" id="KW-1185">Reference proteome</keyword>
<dbReference type="Proteomes" id="UP001596147">
    <property type="component" value="Unassembled WGS sequence"/>
</dbReference>
<accession>A0ABW0LBY9</accession>
<evidence type="ECO:0008006" key="3">
    <source>
        <dbReference type="Google" id="ProtNLM"/>
    </source>
</evidence>
<dbReference type="InterPro" id="IPR008978">
    <property type="entry name" value="HSP20-like_chaperone"/>
</dbReference>
<proteinExistence type="predicted"/>
<organism evidence="1 2">
    <name type="scientific">Lederbergia graminis</name>
    <dbReference type="NCBI Taxonomy" id="735518"/>
    <lineage>
        <taxon>Bacteria</taxon>
        <taxon>Bacillati</taxon>
        <taxon>Bacillota</taxon>
        <taxon>Bacilli</taxon>
        <taxon>Bacillales</taxon>
        <taxon>Bacillaceae</taxon>
        <taxon>Lederbergia</taxon>
    </lineage>
</organism>
<evidence type="ECO:0000313" key="2">
    <source>
        <dbReference type="Proteomes" id="UP001596147"/>
    </source>
</evidence>
<dbReference type="EMBL" id="JBHSMC010000001">
    <property type="protein sequence ID" value="MFC5463384.1"/>
    <property type="molecule type" value="Genomic_DNA"/>
</dbReference>
<reference evidence="2" key="1">
    <citation type="journal article" date="2019" name="Int. J. Syst. Evol. Microbiol.">
        <title>The Global Catalogue of Microorganisms (GCM) 10K type strain sequencing project: providing services to taxonomists for standard genome sequencing and annotation.</title>
        <authorList>
            <consortium name="The Broad Institute Genomics Platform"/>
            <consortium name="The Broad Institute Genome Sequencing Center for Infectious Disease"/>
            <person name="Wu L."/>
            <person name="Ma J."/>
        </authorList>
    </citation>
    <scope>NUCLEOTIDE SEQUENCE [LARGE SCALE GENOMIC DNA]</scope>
    <source>
        <strain evidence="2">CGMCC 1.12237</strain>
    </source>
</reference>
<name>A0ABW0LBY9_9BACI</name>
<sequence length="142" mass="16442">MFPWGKYPFNNDIQKLMQQLNPEDVHSFVNETMKNVMKGQQQVKETEKPPANSDVTIFESFDDVFIQIKLPAQRIDKEIKVYHTSNIVYIENLDQSGKKKITLPCLVKKKGAVAQIRDNILQLQIPKSNDFQFTEIAVTDEK</sequence>
<dbReference type="RefSeq" id="WP_382346763.1">
    <property type="nucleotide sequence ID" value="NZ_JBHSMC010000001.1"/>
</dbReference>
<comment type="caution">
    <text evidence="1">The sequence shown here is derived from an EMBL/GenBank/DDBJ whole genome shotgun (WGS) entry which is preliminary data.</text>
</comment>
<dbReference type="SUPFAM" id="SSF49764">
    <property type="entry name" value="HSP20-like chaperones"/>
    <property type="match status" value="1"/>
</dbReference>